<reference evidence="3 4" key="1">
    <citation type="submission" date="2018-07" db="EMBL/GenBank/DDBJ databases">
        <authorList>
            <person name="Zhang Y."/>
            <person name="Wang L."/>
            <person name="Ma S."/>
        </authorList>
    </citation>
    <scope>NUCLEOTIDE SEQUENCE [LARGE SCALE GENOMIC DNA]</scope>
    <source>
        <strain evidence="3 4">4-2</strain>
    </source>
</reference>
<keyword evidence="4" id="KW-1185">Reference proteome</keyword>
<feature type="region of interest" description="Disordered" evidence="1">
    <location>
        <begin position="70"/>
        <end position="97"/>
    </location>
</feature>
<organism evidence="3 4">
    <name type="scientific">Paracoccus alkanivorans</name>
    <dbReference type="NCBI Taxonomy" id="2116655"/>
    <lineage>
        <taxon>Bacteria</taxon>
        <taxon>Pseudomonadati</taxon>
        <taxon>Pseudomonadota</taxon>
        <taxon>Alphaproteobacteria</taxon>
        <taxon>Rhodobacterales</taxon>
        <taxon>Paracoccaceae</taxon>
        <taxon>Paracoccus</taxon>
    </lineage>
</organism>
<dbReference type="Gene3D" id="1.10.10.1100">
    <property type="entry name" value="BFD-like [2Fe-2S]-binding domain"/>
    <property type="match status" value="1"/>
</dbReference>
<comment type="caution">
    <text evidence="3">The sequence shown here is derived from an EMBL/GenBank/DDBJ whole genome shotgun (WGS) entry which is preliminary data.</text>
</comment>
<gene>
    <name evidence="3" type="ORF">C9E81_13530</name>
</gene>
<dbReference type="InterPro" id="IPR007419">
    <property type="entry name" value="BFD-like_2Fe2S-bd_dom"/>
</dbReference>
<name>A0A3M0M9I7_9RHOB</name>
<dbReference type="Proteomes" id="UP000273516">
    <property type="component" value="Unassembled WGS sequence"/>
</dbReference>
<dbReference type="Pfam" id="PF04324">
    <property type="entry name" value="Fer2_BFD"/>
    <property type="match status" value="1"/>
</dbReference>
<evidence type="ECO:0000313" key="4">
    <source>
        <dbReference type="Proteomes" id="UP000273516"/>
    </source>
</evidence>
<evidence type="ECO:0000259" key="2">
    <source>
        <dbReference type="Pfam" id="PF04324"/>
    </source>
</evidence>
<dbReference type="EMBL" id="QOKZ01000005">
    <property type="protein sequence ID" value="RMC34191.1"/>
    <property type="molecule type" value="Genomic_DNA"/>
</dbReference>
<accession>A0A3M0M9I7</accession>
<dbReference type="AlphaFoldDB" id="A0A3M0M9I7"/>
<dbReference type="OrthoDB" id="7428628at2"/>
<protein>
    <submittedName>
        <fullName evidence="3">(2Fe-2S)-binding protein</fullName>
    </submittedName>
</protein>
<evidence type="ECO:0000256" key="1">
    <source>
        <dbReference type="SAM" id="MobiDB-lite"/>
    </source>
</evidence>
<proteinExistence type="predicted"/>
<evidence type="ECO:0000313" key="3">
    <source>
        <dbReference type="EMBL" id="RMC34191.1"/>
    </source>
</evidence>
<feature type="domain" description="BFD-like [2Fe-2S]-binding" evidence="2">
    <location>
        <begin position="2"/>
        <end position="50"/>
    </location>
</feature>
<dbReference type="RefSeq" id="WP_122112897.1">
    <property type="nucleotide sequence ID" value="NZ_QOKZ01000005.1"/>
</dbReference>
<sequence>MIVCHCMQISDHDIHAAIDWMRAADPQTIITPGKIYHALGKRADCGSCMPLFLDTMRHCDSVGVAPPILRARTGSMEGSRNEGRQKGHRISQRRTAV</sequence>
<dbReference type="InterPro" id="IPR041854">
    <property type="entry name" value="BFD-like_2Fe2S-bd_dom_sf"/>
</dbReference>
<feature type="compositionally biased region" description="Basic residues" evidence="1">
    <location>
        <begin position="86"/>
        <end position="97"/>
    </location>
</feature>